<dbReference type="NCBIfam" id="TIGR02937">
    <property type="entry name" value="sigma70-ECF"/>
    <property type="match status" value="1"/>
</dbReference>
<dbReference type="GO" id="GO:0006352">
    <property type="term" value="P:DNA-templated transcription initiation"/>
    <property type="evidence" value="ECO:0007669"/>
    <property type="project" value="InterPro"/>
</dbReference>
<dbReference type="SUPFAM" id="SSF54427">
    <property type="entry name" value="NTF2-like"/>
    <property type="match status" value="1"/>
</dbReference>
<dbReference type="NCBIfam" id="NF007214">
    <property type="entry name" value="PRK09636.1"/>
    <property type="match status" value="1"/>
</dbReference>
<gene>
    <name evidence="4" type="ORF">KSX_80100</name>
</gene>
<dbReference type="CDD" id="cd06171">
    <property type="entry name" value="Sigma70_r4"/>
    <property type="match status" value="1"/>
</dbReference>
<dbReference type="Pfam" id="PF04542">
    <property type="entry name" value="Sigma70_r2"/>
    <property type="match status" value="1"/>
</dbReference>
<dbReference type="SUPFAM" id="SSF88946">
    <property type="entry name" value="Sigma2 domain of RNA polymerase sigma factors"/>
    <property type="match status" value="1"/>
</dbReference>
<dbReference type="PANTHER" id="PTHR30173">
    <property type="entry name" value="SIGMA 19 FACTOR"/>
    <property type="match status" value="1"/>
</dbReference>
<evidence type="ECO:0000313" key="4">
    <source>
        <dbReference type="EMBL" id="GHO49847.1"/>
    </source>
</evidence>
<keyword evidence="4" id="KW-0804">Transcription</keyword>
<protein>
    <submittedName>
        <fullName evidence="4">DNA-directed RNA polymerase sigma-70 factor</fullName>
    </submittedName>
</protein>
<dbReference type="Gene3D" id="1.10.10.10">
    <property type="entry name" value="Winged helix-like DNA-binding domain superfamily/Winged helix DNA-binding domain"/>
    <property type="match status" value="1"/>
</dbReference>
<comment type="caution">
    <text evidence="4">The sequence shown here is derived from an EMBL/GenBank/DDBJ whole genome shotgun (WGS) entry which is preliminary data.</text>
</comment>
<evidence type="ECO:0000259" key="3">
    <source>
        <dbReference type="Pfam" id="PF08281"/>
    </source>
</evidence>
<dbReference type="GO" id="GO:0016987">
    <property type="term" value="F:sigma factor activity"/>
    <property type="evidence" value="ECO:0007669"/>
    <property type="project" value="InterPro"/>
</dbReference>
<dbReference type="InterPro" id="IPR013324">
    <property type="entry name" value="RNA_pol_sigma_r3/r4-like"/>
</dbReference>
<accession>A0A8J3I440</accession>
<dbReference type="InterPro" id="IPR052704">
    <property type="entry name" value="ECF_Sigma-70_Domain"/>
</dbReference>
<dbReference type="InterPro" id="IPR032710">
    <property type="entry name" value="NTF2-like_dom_sf"/>
</dbReference>
<dbReference type="InterPro" id="IPR036388">
    <property type="entry name" value="WH-like_DNA-bd_sf"/>
</dbReference>
<evidence type="ECO:0000256" key="1">
    <source>
        <dbReference type="ARBA" id="ARBA00011344"/>
    </source>
</evidence>
<dbReference type="Gene3D" id="3.10.450.50">
    <property type="match status" value="1"/>
</dbReference>
<dbReference type="InterPro" id="IPR013249">
    <property type="entry name" value="RNA_pol_sigma70_r4_t2"/>
</dbReference>
<name>A0A8J3I440_9CHLR</name>
<dbReference type="GO" id="GO:0000428">
    <property type="term" value="C:DNA-directed RNA polymerase complex"/>
    <property type="evidence" value="ECO:0007669"/>
    <property type="project" value="UniProtKB-KW"/>
</dbReference>
<dbReference type="EMBL" id="BNJF01000006">
    <property type="protein sequence ID" value="GHO49847.1"/>
    <property type="molecule type" value="Genomic_DNA"/>
</dbReference>
<feature type="domain" description="RNA polymerase sigma-70 region 2" evidence="2">
    <location>
        <begin position="13"/>
        <end position="77"/>
    </location>
</feature>
<dbReference type="AlphaFoldDB" id="A0A8J3I440"/>
<proteinExistence type="predicted"/>
<dbReference type="InterPro" id="IPR014284">
    <property type="entry name" value="RNA_pol_sigma-70_dom"/>
</dbReference>
<dbReference type="NCBIfam" id="TIGR02957">
    <property type="entry name" value="SigX4"/>
    <property type="match status" value="1"/>
</dbReference>
<keyword evidence="5" id="KW-1185">Reference proteome</keyword>
<evidence type="ECO:0000313" key="5">
    <source>
        <dbReference type="Proteomes" id="UP000612362"/>
    </source>
</evidence>
<dbReference type="Gene3D" id="1.10.1740.10">
    <property type="match status" value="1"/>
</dbReference>
<organism evidence="4 5">
    <name type="scientific">Ktedonospora formicarum</name>
    <dbReference type="NCBI Taxonomy" id="2778364"/>
    <lineage>
        <taxon>Bacteria</taxon>
        <taxon>Bacillati</taxon>
        <taxon>Chloroflexota</taxon>
        <taxon>Ktedonobacteria</taxon>
        <taxon>Ktedonobacterales</taxon>
        <taxon>Ktedonobacteraceae</taxon>
        <taxon>Ktedonospora</taxon>
    </lineage>
</organism>
<dbReference type="InterPro" id="IPR014303">
    <property type="entry name" value="RNA_pol_sigma-70_ECF"/>
</dbReference>
<dbReference type="SUPFAM" id="SSF88659">
    <property type="entry name" value="Sigma3 and sigma4 domains of RNA polymerase sigma factors"/>
    <property type="match status" value="1"/>
</dbReference>
<reference evidence="4" key="1">
    <citation type="submission" date="2020-10" db="EMBL/GenBank/DDBJ databases">
        <title>Taxonomic study of unclassified bacteria belonging to the class Ktedonobacteria.</title>
        <authorList>
            <person name="Yabe S."/>
            <person name="Wang C.M."/>
            <person name="Zheng Y."/>
            <person name="Sakai Y."/>
            <person name="Cavaletti L."/>
            <person name="Monciardini P."/>
            <person name="Donadio S."/>
        </authorList>
    </citation>
    <scope>NUCLEOTIDE SEQUENCE</scope>
    <source>
        <strain evidence="4">SOSP1-1</strain>
    </source>
</reference>
<dbReference type="InterPro" id="IPR013325">
    <property type="entry name" value="RNA_pol_sigma_r2"/>
</dbReference>
<feature type="domain" description="RNA polymerase sigma factor 70 region 4 type 2" evidence="3">
    <location>
        <begin position="110"/>
        <end position="162"/>
    </location>
</feature>
<sequence length="339" mass="38911">MMKRSPTQQEATFQNYKSLLFSIAYHMLGSVMDAEDCVQEAFLQWYVSEQEEPVENPKAYLCTLVTRRCIDRLRSAQAQRESYVGLWLPEPLIETTDPFEYSERNETLSLAFLLLLERLSPIERAVFLLRQMFDYDYTEIADIVGKSAENCRQIMHRARRHLPTHPIHMSVPHAKPQQVFTQFFQACRNGDMEGLLQVLSNEIVLHTDGGGKVRAAHHPLYGPDRVARYLLGIQQIVFPMMKVAIQPTLINGQPGMIGYLEEGLDPQFQRRQQRERKENSKHPDAWHQRPLAKGEAAFAIGLTCADNEVQEIDIVLNPEKLQHIPARDVDDTGIIICGR</sequence>
<comment type="subunit">
    <text evidence="1">Interacts transiently with the RNA polymerase catalytic core formed by RpoA, RpoB, RpoC and RpoZ (2 alpha, 1 beta, 1 beta' and 1 omega subunit) to form the RNA polymerase holoenzyme that can initiate transcription.</text>
</comment>
<evidence type="ECO:0000259" key="2">
    <source>
        <dbReference type="Pfam" id="PF04542"/>
    </source>
</evidence>
<dbReference type="GO" id="GO:0003677">
    <property type="term" value="F:DNA binding"/>
    <property type="evidence" value="ECO:0007669"/>
    <property type="project" value="InterPro"/>
</dbReference>
<dbReference type="InterPro" id="IPR007627">
    <property type="entry name" value="RNA_pol_sigma70_r2"/>
</dbReference>
<keyword evidence="4" id="KW-0240">DNA-directed RNA polymerase</keyword>
<dbReference type="PANTHER" id="PTHR30173:SF36">
    <property type="entry name" value="ECF RNA POLYMERASE SIGMA FACTOR SIGJ"/>
    <property type="match status" value="1"/>
</dbReference>
<dbReference type="Proteomes" id="UP000612362">
    <property type="component" value="Unassembled WGS sequence"/>
</dbReference>
<dbReference type="RefSeq" id="WP_220198938.1">
    <property type="nucleotide sequence ID" value="NZ_BNJF01000006.1"/>
</dbReference>
<dbReference type="Pfam" id="PF08281">
    <property type="entry name" value="Sigma70_r4_2"/>
    <property type="match status" value="1"/>
</dbReference>